<evidence type="ECO:0000313" key="3">
    <source>
        <dbReference type="EMBL" id="RVW46543.1"/>
    </source>
</evidence>
<keyword evidence="3" id="KW-0418">Kinase</keyword>
<dbReference type="PANTHER" id="PTHR48055:SF26">
    <property type="entry name" value="TRANSFERASE, PROTEIN KINASE RLK-PELLE-URK-2 FAMILY"/>
    <property type="match status" value="1"/>
</dbReference>
<feature type="domain" description="Protein kinase" evidence="2">
    <location>
        <begin position="314"/>
        <end position="586"/>
    </location>
</feature>
<feature type="transmembrane region" description="Helical" evidence="1">
    <location>
        <begin position="16"/>
        <end position="36"/>
    </location>
</feature>
<gene>
    <name evidence="3" type="primary">NORK_6</name>
    <name evidence="3" type="ORF">CK203_067252</name>
</gene>
<reference evidence="3 4" key="1">
    <citation type="journal article" date="2018" name="PLoS Genet.">
        <title>Population sequencing reveals clonal diversity and ancestral inbreeding in the grapevine cultivar Chardonnay.</title>
        <authorList>
            <person name="Roach M.J."/>
            <person name="Johnson D.L."/>
            <person name="Bohlmann J."/>
            <person name="van Vuuren H.J."/>
            <person name="Jones S.J."/>
            <person name="Pretorius I.S."/>
            <person name="Schmidt S.A."/>
            <person name="Borneman A.R."/>
        </authorList>
    </citation>
    <scope>NUCLEOTIDE SEQUENCE [LARGE SCALE GENOMIC DNA]</scope>
    <source>
        <strain evidence="4">cv. Chardonnay</strain>
        <tissue evidence="3">Leaf</tissue>
    </source>
</reference>
<dbReference type="InterPro" id="IPR051564">
    <property type="entry name" value="LRR_receptor-like_kinase"/>
</dbReference>
<comment type="caution">
    <text evidence="3">The sequence shown here is derived from an EMBL/GenBank/DDBJ whole genome shotgun (WGS) entry which is preliminary data.</text>
</comment>
<keyword evidence="3" id="KW-0675">Receptor</keyword>
<sequence>MDESILHTHKWQRTKCLKLLFVVYIFIVIGAVNFAVCHPSASDCILDFQCLSSSSSSCEEGDWGSFLNKGCCGAAFGGYLYSLGKHANETGKVYLNSTEQRNCLTSMKRFEADAFSCGIEKLTSGTGGCSDFSVFDVTEKLGDEFRSLEENCKFVSPDGEWDQSCSSCVTSWEDIRGTHSTLKDETDVCRFAVLVSLISSRTEDESWFGKIYTCLREQDIDKGHFHFQSNTRSSGRDETSRSHTKFKISTGLWFLIGGLIAMALIITIGIWFLLRRWCKSYAIPKRAALKAVAPEGPGCMKISIKEVYSATNNLNEKNIIGEGTAGKVYRGILQNNQHVAVKHIINDNHMETFVREITSLSHIKHPNLVALLGYCEVEDECFLVYELCPDGNLSEWLFGKDKVLSWIQRLEIAIDSAQGLLSSTHIQQDALFTVISRSFPLPTNILLGANFEAKLSDFGLSKVIDQGESHVSSEVRGTFGYMDPEYQSNHHVNPSGDVYSFGIVLLQILSGKKVINLNLKKPMSLDKMAKILTKDGSITEFVDPKLDGEYSAEAFDLILKLALSCTSLKQQRPSMEQVVLRLEKALEISTMAKACTPQLTPNRLSSGEKRFLDEIHCYNNILFDST</sequence>
<dbReference type="SUPFAM" id="SSF56112">
    <property type="entry name" value="Protein kinase-like (PK-like)"/>
    <property type="match status" value="1"/>
</dbReference>
<accession>A0A438EFQ6</accession>
<dbReference type="EMBL" id="QGNW01001302">
    <property type="protein sequence ID" value="RVW46543.1"/>
    <property type="molecule type" value="Genomic_DNA"/>
</dbReference>
<keyword evidence="3" id="KW-0808">Transferase</keyword>
<name>A0A438EFQ6_VITVI</name>
<keyword evidence="1" id="KW-0472">Membrane</keyword>
<dbReference type="PANTHER" id="PTHR48055">
    <property type="entry name" value="LEUCINE-RICH REPEAT RECEPTOR PROTEIN KINASE EMS1"/>
    <property type="match status" value="1"/>
</dbReference>
<dbReference type="InterPro" id="IPR001245">
    <property type="entry name" value="Ser-Thr/Tyr_kinase_cat_dom"/>
</dbReference>
<dbReference type="InterPro" id="IPR043891">
    <property type="entry name" value="SPARK"/>
</dbReference>
<keyword evidence="1" id="KW-0812">Transmembrane</keyword>
<dbReference type="FunFam" id="3.30.200.20:FF:000608">
    <property type="entry name" value="Serine/threonine kinase protein"/>
    <property type="match status" value="1"/>
</dbReference>
<organism evidence="3 4">
    <name type="scientific">Vitis vinifera</name>
    <name type="common">Grape</name>
    <dbReference type="NCBI Taxonomy" id="29760"/>
    <lineage>
        <taxon>Eukaryota</taxon>
        <taxon>Viridiplantae</taxon>
        <taxon>Streptophyta</taxon>
        <taxon>Embryophyta</taxon>
        <taxon>Tracheophyta</taxon>
        <taxon>Spermatophyta</taxon>
        <taxon>Magnoliopsida</taxon>
        <taxon>eudicotyledons</taxon>
        <taxon>Gunneridae</taxon>
        <taxon>Pentapetalae</taxon>
        <taxon>rosids</taxon>
        <taxon>Vitales</taxon>
        <taxon>Vitaceae</taxon>
        <taxon>Viteae</taxon>
        <taxon>Vitis</taxon>
    </lineage>
</organism>
<dbReference type="PROSITE" id="PS50011">
    <property type="entry name" value="PROTEIN_KINASE_DOM"/>
    <property type="match status" value="1"/>
</dbReference>
<evidence type="ECO:0000259" key="2">
    <source>
        <dbReference type="PROSITE" id="PS50011"/>
    </source>
</evidence>
<dbReference type="GO" id="GO:0005524">
    <property type="term" value="F:ATP binding"/>
    <property type="evidence" value="ECO:0007669"/>
    <property type="project" value="InterPro"/>
</dbReference>
<dbReference type="Proteomes" id="UP000288805">
    <property type="component" value="Unassembled WGS sequence"/>
</dbReference>
<dbReference type="InterPro" id="IPR011009">
    <property type="entry name" value="Kinase-like_dom_sf"/>
</dbReference>
<keyword evidence="1" id="KW-1133">Transmembrane helix</keyword>
<dbReference type="AlphaFoldDB" id="A0A438EFQ6"/>
<protein>
    <submittedName>
        <fullName evidence="3">Nodulation receptor kinase</fullName>
    </submittedName>
</protein>
<dbReference type="Pfam" id="PF19160">
    <property type="entry name" value="SPARK"/>
    <property type="match status" value="1"/>
</dbReference>
<evidence type="ECO:0000313" key="4">
    <source>
        <dbReference type="Proteomes" id="UP000288805"/>
    </source>
</evidence>
<dbReference type="Pfam" id="PF07714">
    <property type="entry name" value="PK_Tyr_Ser-Thr"/>
    <property type="match status" value="1"/>
</dbReference>
<proteinExistence type="predicted"/>
<dbReference type="Gene3D" id="3.30.200.20">
    <property type="entry name" value="Phosphorylase Kinase, domain 1"/>
    <property type="match status" value="1"/>
</dbReference>
<dbReference type="Gene3D" id="1.10.510.10">
    <property type="entry name" value="Transferase(Phosphotransferase) domain 1"/>
    <property type="match status" value="1"/>
</dbReference>
<dbReference type="InterPro" id="IPR000719">
    <property type="entry name" value="Prot_kinase_dom"/>
</dbReference>
<feature type="transmembrane region" description="Helical" evidence="1">
    <location>
        <begin position="251"/>
        <end position="274"/>
    </location>
</feature>
<dbReference type="GO" id="GO:0004672">
    <property type="term" value="F:protein kinase activity"/>
    <property type="evidence" value="ECO:0007669"/>
    <property type="project" value="InterPro"/>
</dbReference>
<evidence type="ECO:0000256" key="1">
    <source>
        <dbReference type="SAM" id="Phobius"/>
    </source>
</evidence>
<dbReference type="FunFam" id="1.10.510.10:FF:000530">
    <property type="entry name" value="probable receptor-like protein kinase At5g59700"/>
    <property type="match status" value="1"/>
</dbReference>